<keyword evidence="5" id="KW-0698">rRNA processing</keyword>
<keyword evidence="6" id="KW-0489">Methyltransferase</keyword>
<evidence type="ECO:0000256" key="5">
    <source>
        <dbReference type="ARBA" id="ARBA00022552"/>
    </source>
</evidence>
<dbReference type="PANTHER" id="PTHR30544">
    <property type="entry name" value="23S RRNA METHYLTRANSFERASE"/>
    <property type="match status" value="1"/>
</dbReference>
<evidence type="ECO:0000313" key="15">
    <source>
        <dbReference type="EMBL" id="CAB4872462.1"/>
    </source>
</evidence>
<proteinExistence type="inferred from homology"/>
<keyword evidence="4" id="KW-0963">Cytoplasm</keyword>
<keyword evidence="7" id="KW-0808">Transferase</keyword>
<evidence type="ECO:0000256" key="7">
    <source>
        <dbReference type="ARBA" id="ARBA00022679"/>
    </source>
</evidence>
<dbReference type="Gene3D" id="1.10.150.530">
    <property type="match status" value="1"/>
</dbReference>
<dbReference type="InterPro" id="IPR027492">
    <property type="entry name" value="RNA_MTrfase_RlmN"/>
</dbReference>
<dbReference type="InterPro" id="IPR013785">
    <property type="entry name" value="Aldolase_TIM"/>
</dbReference>
<dbReference type="PIRSF" id="PIRSF006004">
    <property type="entry name" value="CHP00048"/>
    <property type="match status" value="1"/>
</dbReference>
<evidence type="ECO:0000256" key="1">
    <source>
        <dbReference type="ARBA" id="ARBA00001966"/>
    </source>
</evidence>
<evidence type="ECO:0000256" key="2">
    <source>
        <dbReference type="ARBA" id="ARBA00004496"/>
    </source>
</evidence>
<evidence type="ECO:0000256" key="8">
    <source>
        <dbReference type="ARBA" id="ARBA00022691"/>
    </source>
</evidence>
<dbReference type="Gene3D" id="3.20.20.70">
    <property type="entry name" value="Aldolase class I"/>
    <property type="match status" value="1"/>
</dbReference>
<dbReference type="GO" id="GO:0046872">
    <property type="term" value="F:metal ion binding"/>
    <property type="evidence" value="ECO:0007669"/>
    <property type="project" value="UniProtKB-KW"/>
</dbReference>
<dbReference type="Pfam" id="PF04055">
    <property type="entry name" value="Radical_SAM"/>
    <property type="match status" value="1"/>
</dbReference>
<accession>A0A6J6Z6F1</accession>
<dbReference type="GO" id="GO:0030488">
    <property type="term" value="P:tRNA methylation"/>
    <property type="evidence" value="ECO:0007669"/>
    <property type="project" value="InterPro"/>
</dbReference>
<dbReference type="GO" id="GO:0070475">
    <property type="term" value="P:rRNA base methylation"/>
    <property type="evidence" value="ECO:0007669"/>
    <property type="project" value="InterPro"/>
</dbReference>
<dbReference type="InterPro" id="IPR040072">
    <property type="entry name" value="Methyltransferase_A"/>
</dbReference>
<evidence type="ECO:0000256" key="3">
    <source>
        <dbReference type="ARBA" id="ARBA00022485"/>
    </source>
</evidence>
<dbReference type="SFLD" id="SFLDS00029">
    <property type="entry name" value="Radical_SAM"/>
    <property type="match status" value="1"/>
</dbReference>
<dbReference type="InterPro" id="IPR004383">
    <property type="entry name" value="rRNA_lsu_MTrfase_RlmN/Cfr"/>
</dbReference>
<gene>
    <name evidence="14" type="ORF">UFOPK3164_00174</name>
    <name evidence="15" type="ORF">UFOPK3427_00895</name>
    <name evidence="16" type="ORF">UFOPK4112_00190</name>
</gene>
<dbReference type="CDD" id="cd01335">
    <property type="entry name" value="Radical_SAM"/>
    <property type="match status" value="1"/>
</dbReference>
<protein>
    <submittedName>
        <fullName evidence="14">Unannotated protein</fullName>
    </submittedName>
</protein>
<evidence type="ECO:0000256" key="11">
    <source>
        <dbReference type="ARBA" id="ARBA00023014"/>
    </source>
</evidence>
<evidence type="ECO:0000256" key="4">
    <source>
        <dbReference type="ARBA" id="ARBA00022490"/>
    </source>
</evidence>
<dbReference type="InterPro" id="IPR058240">
    <property type="entry name" value="rSAM_sf"/>
</dbReference>
<evidence type="ECO:0000256" key="6">
    <source>
        <dbReference type="ARBA" id="ARBA00022603"/>
    </source>
</evidence>
<dbReference type="SFLD" id="SFLDF00275">
    <property type="entry name" value="adenosine_C2_methyltransferase"/>
    <property type="match status" value="1"/>
</dbReference>
<evidence type="ECO:0000256" key="12">
    <source>
        <dbReference type="ARBA" id="ARBA00023157"/>
    </source>
</evidence>
<comment type="cofactor">
    <cofactor evidence="1">
        <name>[4Fe-4S] cluster</name>
        <dbReference type="ChEBI" id="CHEBI:49883"/>
    </cofactor>
</comment>
<keyword evidence="3" id="KW-0004">4Fe-4S</keyword>
<dbReference type="EMBL" id="CAFBPM010000001">
    <property type="protein sequence ID" value="CAB5008757.1"/>
    <property type="molecule type" value="Genomic_DNA"/>
</dbReference>
<dbReference type="GO" id="GO:0005737">
    <property type="term" value="C:cytoplasm"/>
    <property type="evidence" value="ECO:0007669"/>
    <property type="project" value="UniProtKB-SubCell"/>
</dbReference>
<evidence type="ECO:0000256" key="9">
    <source>
        <dbReference type="ARBA" id="ARBA00022723"/>
    </source>
</evidence>
<feature type="domain" description="Radical SAM core" evidence="13">
    <location>
        <begin position="96"/>
        <end position="325"/>
    </location>
</feature>
<keyword evidence="10" id="KW-0408">Iron</keyword>
<dbReference type="SUPFAM" id="SSF102114">
    <property type="entry name" value="Radical SAM enzymes"/>
    <property type="match status" value="1"/>
</dbReference>
<dbReference type="NCBIfam" id="TIGR00048">
    <property type="entry name" value="rRNA_mod_RlmN"/>
    <property type="match status" value="1"/>
</dbReference>
<evidence type="ECO:0000313" key="14">
    <source>
        <dbReference type="EMBL" id="CAB4817401.1"/>
    </source>
</evidence>
<dbReference type="InterPro" id="IPR006638">
    <property type="entry name" value="Elp3/MiaA/NifB-like_rSAM"/>
</dbReference>
<keyword evidence="12" id="KW-1015">Disulfide bond</keyword>
<keyword evidence="8" id="KW-0949">S-adenosyl-L-methionine</keyword>
<reference evidence="14" key="1">
    <citation type="submission" date="2020-05" db="EMBL/GenBank/DDBJ databases">
        <authorList>
            <person name="Chiriac C."/>
            <person name="Salcher M."/>
            <person name="Ghai R."/>
            <person name="Kavagutti S V."/>
        </authorList>
    </citation>
    <scope>NUCLEOTIDE SEQUENCE</scope>
</reference>
<dbReference type="HAMAP" id="MF_01849">
    <property type="entry name" value="RNA_methyltr_RlmN"/>
    <property type="match status" value="1"/>
</dbReference>
<dbReference type="InterPro" id="IPR007197">
    <property type="entry name" value="rSAM"/>
</dbReference>
<name>A0A6J6Z6F1_9ZZZZ</name>
<evidence type="ECO:0000313" key="16">
    <source>
        <dbReference type="EMBL" id="CAB5008757.1"/>
    </source>
</evidence>
<dbReference type="PANTHER" id="PTHR30544:SF5">
    <property type="entry name" value="RADICAL SAM CORE DOMAIN-CONTAINING PROTEIN"/>
    <property type="match status" value="1"/>
</dbReference>
<evidence type="ECO:0000256" key="10">
    <source>
        <dbReference type="ARBA" id="ARBA00023004"/>
    </source>
</evidence>
<dbReference type="GO" id="GO:0008173">
    <property type="term" value="F:RNA methyltransferase activity"/>
    <property type="evidence" value="ECO:0007669"/>
    <property type="project" value="InterPro"/>
</dbReference>
<dbReference type="FunFam" id="3.20.20.70:FF:000014">
    <property type="entry name" value="Probable dual-specificity RNA methyltransferase RlmN"/>
    <property type="match status" value="1"/>
</dbReference>
<dbReference type="PROSITE" id="PS51918">
    <property type="entry name" value="RADICAL_SAM"/>
    <property type="match status" value="1"/>
</dbReference>
<evidence type="ECO:0000259" key="13">
    <source>
        <dbReference type="PROSITE" id="PS51918"/>
    </source>
</evidence>
<sequence>MEPMATRYDVDVEEIAELLSSQPSYRSRQVFDALYSGLRSPNEMTNLPKDLREELEVALPLALREEAKQVTDDGETTKWAYGLEGGSAIETVLMSYKQRVTVCVSTQAGCAMACSFCATGQAGFTRQLTTGEIVEQVVRAGREASPRRVSNVVFMGMGEPMANYEPMMEAVRRINGAIGISARKVTISTVGIVPGIKKLTEDPLPVNLAVSLHSANDRRRDELVPINKRYPLGMLADACSDYVEATHRRLSFEWALIDGVNDTDRDIDELAAYARPLKAHVNVIPLNPTPGYLVRGSSRERVNEFVLALNEQDVTTTVRATRGREIAAACGQLAAPVSITKKVDQS</sequence>
<dbReference type="EMBL" id="CAFABE010000004">
    <property type="protein sequence ID" value="CAB4817401.1"/>
    <property type="molecule type" value="Genomic_DNA"/>
</dbReference>
<dbReference type="EMBL" id="CAFBLT010000001">
    <property type="protein sequence ID" value="CAB4872462.1"/>
    <property type="molecule type" value="Genomic_DNA"/>
</dbReference>
<keyword evidence="11" id="KW-0411">Iron-sulfur</keyword>
<keyword evidence="9" id="KW-0479">Metal-binding</keyword>
<dbReference type="GO" id="GO:0051539">
    <property type="term" value="F:4 iron, 4 sulfur cluster binding"/>
    <property type="evidence" value="ECO:0007669"/>
    <property type="project" value="UniProtKB-KW"/>
</dbReference>
<dbReference type="SMART" id="SM00729">
    <property type="entry name" value="Elp3"/>
    <property type="match status" value="1"/>
</dbReference>
<dbReference type="SFLD" id="SFLDG01062">
    <property type="entry name" value="methyltransferase_(Class_A)"/>
    <property type="match status" value="1"/>
</dbReference>
<dbReference type="AlphaFoldDB" id="A0A6J6Z6F1"/>
<comment type="subcellular location">
    <subcellularLocation>
        <location evidence="2">Cytoplasm</location>
    </subcellularLocation>
</comment>
<organism evidence="14">
    <name type="scientific">freshwater metagenome</name>
    <dbReference type="NCBI Taxonomy" id="449393"/>
    <lineage>
        <taxon>unclassified sequences</taxon>
        <taxon>metagenomes</taxon>
        <taxon>ecological metagenomes</taxon>
    </lineage>
</organism>